<dbReference type="GO" id="GO:0032259">
    <property type="term" value="P:methylation"/>
    <property type="evidence" value="ECO:0007669"/>
    <property type="project" value="UniProtKB-KW"/>
</dbReference>
<dbReference type="CDD" id="cd02440">
    <property type="entry name" value="AdoMet_MTases"/>
    <property type="match status" value="1"/>
</dbReference>
<dbReference type="PROSITE" id="PS51683">
    <property type="entry name" value="SAM_OMT_II"/>
    <property type="match status" value="1"/>
</dbReference>
<dbReference type="InterPro" id="IPR016461">
    <property type="entry name" value="COMT-like"/>
</dbReference>
<protein>
    <submittedName>
        <fullName evidence="5">Methyltransferase</fullName>
    </submittedName>
</protein>
<dbReference type="Gene3D" id="1.10.10.10">
    <property type="entry name" value="Winged helix-like DNA-binding domain superfamily/Winged helix DNA-binding domain"/>
    <property type="match status" value="1"/>
</dbReference>
<dbReference type="InterPro" id="IPR036388">
    <property type="entry name" value="WH-like_DNA-bd_sf"/>
</dbReference>
<dbReference type="EMBL" id="CP074402">
    <property type="protein sequence ID" value="QVJ03417.1"/>
    <property type="molecule type" value="Genomic_DNA"/>
</dbReference>
<evidence type="ECO:0000259" key="4">
    <source>
        <dbReference type="Pfam" id="PF00891"/>
    </source>
</evidence>
<dbReference type="SUPFAM" id="SSF46785">
    <property type="entry name" value="Winged helix' DNA-binding domain"/>
    <property type="match status" value="1"/>
</dbReference>
<evidence type="ECO:0000256" key="3">
    <source>
        <dbReference type="ARBA" id="ARBA00022691"/>
    </source>
</evidence>
<dbReference type="SUPFAM" id="SSF53335">
    <property type="entry name" value="S-adenosyl-L-methionine-dependent methyltransferases"/>
    <property type="match status" value="1"/>
</dbReference>
<name>A0A975LDT3_9ACTN</name>
<dbReference type="AlphaFoldDB" id="A0A975LDT3"/>
<dbReference type="KEGG" id="nec:KGD82_26290"/>
<evidence type="ECO:0000313" key="6">
    <source>
        <dbReference type="Proteomes" id="UP000682416"/>
    </source>
</evidence>
<evidence type="ECO:0000256" key="1">
    <source>
        <dbReference type="ARBA" id="ARBA00022603"/>
    </source>
</evidence>
<sequence>MNGSPVAGQRTEAPLSRIVSSAMLIHAVSAMVELGVVERMSDGPRPVSELAREVGVPEERLLVVLRAVTAAELVVQTAPGVFALSPAGNHLRPDDPLGLRDLFRMCTYGDLFQAWTRLGRSVGTGRAAFEIHTGSALFDYLSENQDAAEVFNRAMNASTPAGTLLRAADLEDAGTVVDLGGGEGATLAAVLRARPGATGTLFDLPEVVAGAPALLRDAGVDDRCSVVGGSFFEGVPEGADVYVMARVMQNWSDRDAVRILANVRAAMSAGSRLLIVGHLPERDRPSAFVEAISLSMFVLYGAPLRSAEEYEELFAEVGLVLRSVHRVPDGESVMDVRPV</sequence>
<dbReference type="Gene3D" id="3.40.50.150">
    <property type="entry name" value="Vaccinia Virus protein VP39"/>
    <property type="match status" value="1"/>
</dbReference>
<dbReference type="GO" id="GO:0008171">
    <property type="term" value="F:O-methyltransferase activity"/>
    <property type="evidence" value="ECO:0007669"/>
    <property type="project" value="InterPro"/>
</dbReference>
<dbReference type="PIRSF" id="PIRSF005739">
    <property type="entry name" value="O-mtase"/>
    <property type="match status" value="1"/>
</dbReference>
<dbReference type="PANTHER" id="PTHR43712">
    <property type="entry name" value="PUTATIVE (AFU_ORTHOLOGUE AFUA_4G14580)-RELATED"/>
    <property type="match status" value="1"/>
</dbReference>
<dbReference type="PANTHER" id="PTHR43712:SF2">
    <property type="entry name" value="O-METHYLTRANSFERASE CICE"/>
    <property type="match status" value="1"/>
</dbReference>
<gene>
    <name evidence="5" type="ORF">KGD82_26290</name>
</gene>
<dbReference type="Pfam" id="PF00891">
    <property type="entry name" value="Methyltransf_2"/>
    <property type="match status" value="1"/>
</dbReference>
<feature type="domain" description="O-methyltransferase C-terminal" evidence="4">
    <location>
        <begin position="115"/>
        <end position="318"/>
    </location>
</feature>
<keyword evidence="3" id="KW-0949">S-adenosyl-L-methionine</keyword>
<dbReference type="Proteomes" id="UP000682416">
    <property type="component" value="Chromosome"/>
</dbReference>
<evidence type="ECO:0000313" key="5">
    <source>
        <dbReference type="EMBL" id="QVJ03417.1"/>
    </source>
</evidence>
<dbReference type="InterPro" id="IPR001077">
    <property type="entry name" value="COMT_C"/>
</dbReference>
<keyword evidence="1 5" id="KW-0489">Methyltransferase</keyword>
<accession>A0A975LDT3</accession>
<organism evidence="5 6">
    <name type="scientific">Nocardiopsis eucommiae</name>
    <dbReference type="NCBI Taxonomy" id="2831970"/>
    <lineage>
        <taxon>Bacteria</taxon>
        <taxon>Bacillati</taxon>
        <taxon>Actinomycetota</taxon>
        <taxon>Actinomycetes</taxon>
        <taxon>Streptosporangiales</taxon>
        <taxon>Nocardiopsidaceae</taxon>
        <taxon>Nocardiopsis</taxon>
    </lineage>
</organism>
<dbReference type="InterPro" id="IPR036390">
    <property type="entry name" value="WH_DNA-bd_sf"/>
</dbReference>
<proteinExistence type="predicted"/>
<reference evidence="5" key="1">
    <citation type="submission" date="2021-05" db="EMBL/GenBank/DDBJ databases">
        <authorList>
            <person name="Kaiqin L."/>
            <person name="Jian G."/>
        </authorList>
    </citation>
    <scope>NUCLEOTIDE SEQUENCE</scope>
    <source>
        <strain evidence="5">HDS5</strain>
    </source>
</reference>
<keyword evidence="2" id="KW-0808">Transferase</keyword>
<evidence type="ECO:0000256" key="2">
    <source>
        <dbReference type="ARBA" id="ARBA00022679"/>
    </source>
</evidence>
<dbReference type="Gene3D" id="1.10.287.1350">
    <property type="match status" value="1"/>
</dbReference>
<dbReference type="InterPro" id="IPR029063">
    <property type="entry name" value="SAM-dependent_MTases_sf"/>
</dbReference>
<keyword evidence="6" id="KW-1185">Reference proteome</keyword>